<dbReference type="InterPro" id="IPR053145">
    <property type="entry name" value="AB_hydrolase_Est10"/>
</dbReference>
<dbReference type="PANTHER" id="PTHR43265:SF1">
    <property type="entry name" value="ESTERASE ESTD"/>
    <property type="match status" value="1"/>
</dbReference>
<accession>A0ABN0YJQ5</accession>
<gene>
    <name evidence="2" type="ORF">GCM10010357_18660</name>
</gene>
<keyword evidence="3" id="KW-1185">Reference proteome</keyword>
<keyword evidence="2" id="KW-0378">Hydrolase</keyword>
<protein>
    <submittedName>
        <fullName evidence="2">Alpha/beta fold hydrolase</fullName>
    </submittedName>
</protein>
<dbReference type="InterPro" id="IPR029058">
    <property type="entry name" value="AB_hydrolase_fold"/>
</dbReference>
<dbReference type="Pfam" id="PF12697">
    <property type="entry name" value="Abhydrolase_6"/>
    <property type="match status" value="1"/>
</dbReference>
<comment type="caution">
    <text evidence="2">The sequence shown here is derived from an EMBL/GenBank/DDBJ whole genome shotgun (WGS) entry which is preliminary data.</text>
</comment>
<dbReference type="GO" id="GO:0016787">
    <property type="term" value="F:hydrolase activity"/>
    <property type="evidence" value="ECO:0007669"/>
    <property type="project" value="UniProtKB-KW"/>
</dbReference>
<evidence type="ECO:0000259" key="1">
    <source>
        <dbReference type="Pfam" id="PF12697"/>
    </source>
</evidence>
<dbReference type="InterPro" id="IPR000073">
    <property type="entry name" value="AB_hydrolase_1"/>
</dbReference>
<dbReference type="Gene3D" id="3.40.50.1820">
    <property type="entry name" value="alpha/beta hydrolase"/>
    <property type="match status" value="1"/>
</dbReference>
<dbReference type="RefSeq" id="WP_344021948.1">
    <property type="nucleotide sequence ID" value="NZ_BAAABX010000019.1"/>
</dbReference>
<proteinExistence type="predicted"/>
<name>A0ABN0YJQ5_9ACTN</name>
<evidence type="ECO:0000313" key="2">
    <source>
        <dbReference type="EMBL" id="GAA0397828.1"/>
    </source>
</evidence>
<sequence>MSELATSFLSLDGTKLSGTVICPGEAVNDLAVLVHGAGVTREEGGFFTRLATGLAGAGMASLRFDLRAHGTSGGRPEDITIAGVANDIRAAGDRLRAVTGLDRPVHVIAASFSGGAAALHAAHRPQDVGRLVLLNPRLDYRERYVTSRPYFDDEGYLSSEATKSLDERGFTERSPFELGRALLNEVFHLAPEAFLKAVRAPVLLVHGTKDTFVPVESSRRYLPLFGGPAELMELDGAQHGFAVHEDPRYLHPQSQAWQAQVVERVTAFLTD</sequence>
<feature type="domain" description="AB hydrolase-1" evidence="1">
    <location>
        <begin position="32"/>
        <end position="248"/>
    </location>
</feature>
<evidence type="ECO:0000313" key="3">
    <source>
        <dbReference type="Proteomes" id="UP001500879"/>
    </source>
</evidence>
<dbReference type="EMBL" id="BAAABX010000019">
    <property type="protein sequence ID" value="GAA0397828.1"/>
    <property type="molecule type" value="Genomic_DNA"/>
</dbReference>
<reference evidence="2 3" key="1">
    <citation type="journal article" date="2019" name="Int. J. Syst. Evol. Microbiol.">
        <title>The Global Catalogue of Microorganisms (GCM) 10K type strain sequencing project: providing services to taxonomists for standard genome sequencing and annotation.</title>
        <authorList>
            <consortium name="The Broad Institute Genomics Platform"/>
            <consortium name="The Broad Institute Genome Sequencing Center for Infectious Disease"/>
            <person name="Wu L."/>
            <person name="Ma J."/>
        </authorList>
    </citation>
    <scope>NUCLEOTIDE SEQUENCE [LARGE SCALE GENOMIC DNA]</scope>
    <source>
        <strain evidence="2 3">JCM 4788</strain>
    </source>
</reference>
<dbReference type="Proteomes" id="UP001500879">
    <property type="component" value="Unassembled WGS sequence"/>
</dbReference>
<dbReference type="SUPFAM" id="SSF53474">
    <property type="entry name" value="alpha/beta-Hydrolases"/>
    <property type="match status" value="1"/>
</dbReference>
<organism evidence="2 3">
    <name type="scientific">Streptomyces luteireticuli</name>
    <dbReference type="NCBI Taxonomy" id="173858"/>
    <lineage>
        <taxon>Bacteria</taxon>
        <taxon>Bacillati</taxon>
        <taxon>Actinomycetota</taxon>
        <taxon>Actinomycetes</taxon>
        <taxon>Kitasatosporales</taxon>
        <taxon>Streptomycetaceae</taxon>
        <taxon>Streptomyces</taxon>
    </lineage>
</organism>
<dbReference type="PANTHER" id="PTHR43265">
    <property type="entry name" value="ESTERASE ESTD"/>
    <property type="match status" value="1"/>
</dbReference>